<comment type="caution">
    <text evidence="2">The sequence shown here is derived from an EMBL/GenBank/DDBJ whole genome shotgun (WGS) entry which is preliminary data.</text>
</comment>
<evidence type="ECO:0000313" key="3">
    <source>
        <dbReference type="Proteomes" id="UP000245412"/>
    </source>
</evidence>
<sequence length="134" mass="15436">MFVFLLICSLLVPLSMIVLGKQWGKKPPADRNGVSGYRTAMSRLNQDTWTYAHKYWGKMIFLIGIVLAVTSFAFVVYIKDRSNFETLIVYLVFTQIGIMALTIIPTEIRLHKVFTKKGDRKNKCLGEDEKPWMN</sequence>
<gene>
    <name evidence="2" type="ORF">C7383_11233</name>
</gene>
<dbReference type="RefSeq" id="WP_243134964.1">
    <property type="nucleotide sequence ID" value="NZ_CABJAT010000011.1"/>
</dbReference>
<dbReference type="InterPro" id="IPR025962">
    <property type="entry name" value="SdpI/YhfL"/>
</dbReference>
<evidence type="ECO:0000256" key="1">
    <source>
        <dbReference type="SAM" id="Phobius"/>
    </source>
</evidence>
<dbReference type="Proteomes" id="UP000245412">
    <property type="component" value="Unassembled WGS sequence"/>
</dbReference>
<keyword evidence="1" id="KW-0812">Transmembrane</keyword>
<keyword evidence="1" id="KW-0472">Membrane</keyword>
<keyword evidence="3" id="KW-1185">Reference proteome</keyword>
<reference evidence="2 3" key="1">
    <citation type="submission" date="2018-05" db="EMBL/GenBank/DDBJ databases">
        <authorList>
            <person name="Goeker M."/>
            <person name="Huntemann M."/>
            <person name="Clum A."/>
            <person name="Pillay M."/>
            <person name="Palaniappan K."/>
            <person name="Varghese N."/>
            <person name="Mikhailova N."/>
            <person name="Stamatis D."/>
            <person name="Reddy T."/>
            <person name="Daum C."/>
            <person name="Shapiro N."/>
            <person name="Ivanova N."/>
            <person name="Kyrpides N."/>
            <person name="Woyke T."/>
        </authorList>
    </citation>
    <scope>NUCLEOTIDE SEQUENCE [LARGE SCALE GENOMIC DNA]</scope>
    <source>
        <strain evidence="2 3">DSM 26524</strain>
    </source>
</reference>
<name>A0AB73T0J0_9FIRM</name>
<organism evidence="2 3">
    <name type="scientific">Murimonas intestini</name>
    <dbReference type="NCBI Taxonomy" id="1337051"/>
    <lineage>
        <taxon>Bacteria</taxon>
        <taxon>Bacillati</taxon>
        <taxon>Bacillota</taxon>
        <taxon>Clostridia</taxon>
        <taxon>Lachnospirales</taxon>
        <taxon>Lachnospiraceae</taxon>
        <taxon>Murimonas</taxon>
    </lineage>
</organism>
<evidence type="ECO:0000313" key="2">
    <source>
        <dbReference type="EMBL" id="PWJ73459.1"/>
    </source>
</evidence>
<dbReference type="AlphaFoldDB" id="A0AB73T0J0"/>
<feature type="transmembrane region" description="Helical" evidence="1">
    <location>
        <begin position="59"/>
        <end position="78"/>
    </location>
</feature>
<accession>A0AB73T0J0</accession>
<protein>
    <submittedName>
        <fullName evidence="2">SdpI/YhfL family protein</fullName>
    </submittedName>
</protein>
<dbReference type="Pfam" id="PF13630">
    <property type="entry name" value="SdpI"/>
    <property type="match status" value="1"/>
</dbReference>
<proteinExistence type="predicted"/>
<dbReference type="EMBL" id="QGGY01000012">
    <property type="protein sequence ID" value="PWJ73459.1"/>
    <property type="molecule type" value="Genomic_DNA"/>
</dbReference>
<keyword evidence="1" id="KW-1133">Transmembrane helix</keyword>
<feature type="transmembrane region" description="Helical" evidence="1">
    <location>
        <begin position="87"/>
        <end position="104"/>
    </location>
</feature>